<dbReference type="SUPFAM" id="SSF51230">
    <property type="entry name" value="Single hybrid motif"/>
    <property type="match status" value="2"/>
</dbReference>
<keyword evidence="8 12" id="KW-0520">NAD</keyword>
<evidence type="ECO:0000256" key="10">
    <source>
        <dbReference type="ARBA" id="ARBA00023284"/>
    </source>
</evidence>
<evidence type="ECO:0000313" key="14">
    <source>
        <dbReference type="EMBL" id="AIY43227.1"/>
    </source>
</evidence>
<dbReference type="InterPro" id="IPR050151">
    <property type="entry name" value="Class-I_Pyr_Nuc-Dis_Oxidored"/>
</dbReference>
<dbReference type="Pfam" id="PF00364">
    <property type="entry name" value="Biotin_lipoyl"/>
    <property type="match status" value="2"/>
</dbReference>
<feature type="domain" description="Lipoyl-binding" evidence="13">
    <location>
        <begin position="116"/>
        <end position="190"/>
    </location>
</feature>
<sequence>MSMVEVKVPDIGDVKEVEVIELMVKVGDTVKVDQSLITVESDKASMEIPSNQAGVIKEIKVKVGDKVSEGSLVLVLEAATAAAVAAAPAAAAAPAPAAAAAALAVPAPVAAGVASTIEIKVPDIGDVKEVDVIEVMVKVGDVVKVEQSLITVESDKASMEIPSSQAGVIKEIKVKVGDKVGEGSVVVLLETTSGAAPAPATAAAVAPVAAPVVAAPAASSFAGKVDIECDTVVLGAGPGGYTAAFRAADLGQSVVMIERYPSLGGVCLNVGCIPSKALLHAAKVITEAEEMAHFGVKMSAPEIDIDALRGWKESVIKKLTGGLSGLAKARKVQVVTGKGAFSSANTITVETADGPKVVGFKNAIIAAGSSVARIPGFPYDDPRLIDSTGALELRQIPKKLLVIGGGIIGLEMACVYDALGSKVTVVEFADGLIPAADRDVVKPLQKRIEKRYEAIYLKTKVTKLEALKEGLRATFEGADSSSPAAPEPQLYDMVLVAVGRRPNGKEIAAEKAGVIVNERGFIPANKQQRTNVSHIFAIGDICGDPMLAHKATNEAKVAAEVIAGHKVEFDAMTIPSVAYTDPEIAWMGLTETEAKAKGIPFEKANFPWAASGRALAMGRDDGMTKLLWDPSTKRIIGAGIVGVNAGELLAETVLAMEMGADLEDLALTIHAHPTLSETPMFAAEMGLGTITDLFIPKKK</sequence>
<evidence type="ECO:0000256" key="2">
    <source>
        <dbReference type="ARBA" id="ARBA00007532"/>
    </source>
</evidence>
<evidence type="ECO:0000256" key="9">
    <source>
        <dbReference type="ARBA" id="ARBA00023157"/>
    </source>
</evidence>
<evidence type="ECO:0000256" key="11">
    <source>
        <dbReference type="ARBA" id="ARBA00049187"/>
    </source>
</evidence>
<dbReference type="InterPro" id="IPR006258">
    <property type="entry name" value="Lipoamide_DH"/>
</dbReference>
<name>A0A0A1FK21_9BURK</name>
<dbReference type="RefSeq" id="WP_081992580.1">
    <property type="nucleotide sequence ID" value="NZ_CP009962.1"/>
</dbReference>
<evidence type="ECO:0000313" key="15">
    <source>
        <dbReference type="Proteomes" id="UP000030302"/>
    </source>
</evidence>
<keyword evidence="4 12" id="KW-0285">Flavoprotein</keyword>
<dbReference type="InterPro" id="IPR012999">
    <property type="entry name" value="Pyr_OxRdtase_I_AS"/>
</dbReference>
<evidence type="ECO:0000256" key="3">
    <source>
        <dbReference type="ARBA" id="ARBA00012608"/>
    </source>
</evidence>
<keyword evidence="14" id="KW-0670">Pyruvate</keyword>
<dbReference type="GO" id="GO:0004148">
    <property type="term" value="F:dihydrolipoyl dehydrogenase (NADH) activity"/>
    <property type="evidence" value="ECO:0007669"/>
    <property type="project" value="UniProtKB-EC"/>
</dbReference>
<dbReference type="InterPro" id="IPR023753">
    <property type="entry name" value="FAD/NAD-binding_dom"/>
</dbReference>
<dbReference type="PROSITE" id="PS00189">
    <property type="entry name" value="LIPOYL"/>
    <property type="match status" value="2"/>
</dbReference>
<dbReference type="PANTHER" id="PTHR22912">
    <property type="entry name" value="DISULFIDE OXIDOREDUCTASE"/>
    <property type="match status" value="1"/>
</dbReference>
<comment type="similarity">
    <text evidence="2 12">Belongs to the class-I pyridine nucleotide-disulfide oxidoreductase family.</text>
</comment>
<gene>
    <name evidence="14" type="ORF">LT85_4069</name>
</gene>
<dbReference type="GO" id="GO:0050660">
    <property type="term" value="F:flavin adenine dinucleotide binding"/>
    <property type="evidence" value="ECO:0007669"/>
    <property type="project" value="InterPro"/>
</dbReference>
<dbReference type="PRINTS" id="PR00411">
    <property type="entry name" value="PNDRDTASEI"/>
</dbReference>
<dbReference type="EC" id="1.8.1.4" evidence="3 12"/>
<dbReference type="OrthoDB" id="178496at2"/>
<evidence type="ECO:0000256" key="12">
    <source>
        <dbReference type="RuleBase" id="RU003692"/>
    </source>
</evidence>
<dbReference type="FunFam" id="3.30.390.30:FF:000001">
    <property type="entry name" value="Dihydrolipoyl dehydrogenase"/>
    <property type="match status" value="1"/>
</dbReference>
<keyword evidence="6 12" id="KW-0274">FAD</keyword>
<dbReference type="InterPro" id="IPR003016">
    <property type="entry name" value="2-oxoA_DH_lipoyl-BS"/>
</dbReference>
<dbReference type="CDD" id="cd06849">
    <property type="entry name" value="lipoyl_domain"/>
    <property type="match status" value="2"/>
</dbReference>
<protein>
    <recommendedName>
        <fullName evidence="3 12">Dihydrolipoyl dehydrogenase</fullName>
        <ecNumber evidence="3 12">1.8.1.4</ecNumber>
    </recommendedName>
</protein>
<evidence type="ECO:0000256" key="5">
    <source>
        <dbReference type="ARBA" id="ARBA00022823"/>
    </source>
</evidence>
<dbReference type="Pfam" id="PF02852">
    <property type="entry name" value="Pyr_redox_dim"/>
    <property type="match status" value="1"/>
</dbReference>
<dbReference type="InterPro" id="IPR036188">
    <property type="entry name" value="FAD/NAD-bd_sf"/>
</dbReference>
<keyword evidence="10 12" id="KW-0676">Redox-active center</keyword>
<dbReference type="InterPro" id="IPR016156">
    <property type="entry name" value="FAD/NAD-linked_Rdtase_dimer_sf"/>
</dbReference>
<dbReference type="AlphaFoldDB" id="A0A0A1FK21"/>
<dbReference type="NCBIfam" id="TIGR01350">
    <property type="entry name" value="lipoamide_DH"/>
    <property type="match status" value="1"/>
</dbReference>
<accession>A0A0A1FK21</accession>
<dbReference type="PROSITE" id="PS50968">
    <property type="entry name" value="BIOTINYL_LIPOYL"/>
    <property type="match status" value="2"/>
</dbReference>
<dbReference type="Proteomes" id="UP000030302">
    <property type="component" value="Chromosome"/>
</dbReference>
<dbReference type="PANTHER" id="PTHR22912:SF160">
    <property type="entry name" value="DIHYDROLIPOYL DEHYDROGENASE"/>
    <property type="match status" value="1"/>
</dbReference>
<dbReference type="Gene3D" id="3.50.50.60">
    <property type="entry name" value="FAD/NAD(P)-binding domain"/>
    <property type="match status" value="2"/>
</dbReference>
<keyword evidence="5" id="KW-0450">Lipoyl</keyword>
<dbReference type="InterPro" id="IPR011053">
    <property type="entry name" value="Single_hybrid_motif"/>
</dbReference>
<dbReference type="SUPFAM" id="SSF51905">
    <property type="entry name" value="FAD/NAD(P)-binding domain"/>
    <property type="match status" value="1"/>
</dbReference>
<keyword evidence="7 12" id="KW-0560">Oxidoreductase</keyword>
<evidence type="ECO:0000256" key="7">
    <source>
        <dbReference type="ARBA" id="ARBA00023002"/>
    </source>
</evidence>
<evidence type="ECO:0000256" key="1">
    <source>
        <dbReference type="ARBA" id="ARBA00001938"/>
    </source>
</evidence>
<dbReference type="FunFam" id="2.40.50.100:FF:000009">
    <property type="entry name" value="Acetyltransferase component of pyruvate dehydrogenase complex"/>
    <property type="match status" value="2"/>
</dbReference>
<comment type="cofactor">
    <cofactor evidence="12">
        <name>FAD</name>
        <dbReference type="ChEBI" id="CHEBI:57692"/>
    </cofactor>
    <text evidence="12">Binds 1 FAD per subunit.</text>
</comment>
<dbReference type="GO" id="GO:0006103">
    <property type="term" value="P:2-oxoglutarate metabolic process"/>
    <property type="evidence" value="ECO:0007669"/>
    <property type="project" value="TreeGrafter"/>
</dbReference>
<dbReference type="PRINTS" id="PR00368">
    <property type="entry name" value="FADPNR"/>
</dbReference>
<dbReference type="EMBL" id="CP009962">
    <property type="protein sequence ID" value="AIY43227.1"/>
    <property type="molecule type" value="Genomic_DNA"/>
</dbReference>
<evidence type="ECO:0000256" key="6">
    <source>
        <dbReference type="ARBA" id="ARBA00022827"/>
    </source>
</evidence>
<dbReference type="InterPro" id="IPR004099">
    <property type="entry name" value="Pyr_nucl-diS_OxRdtase_dimer"/>
</dbReference>
<evidence type="ECO:0000256" key="4">
    <source>
        <dbReference type="ARBA" id="ARBA00022630"/>
    </source>
</evidence>
<dbReference type="Pfam" id="PF07992">
    <property type="entry name" value="Pyr_redox_2"/>
    <property type="match status" value="1"/>
</dbReference>
<dbReference type="HOGENOM" id="CLU_016755_0_1_4"/>
<dbReference type="Gene3D" id="2.40.50.100">
    <property type="match status" value="2"/>
</dbReference>
<keyword evidence="15" id="KW-1185">Reference proteome</keyword>
<feature type="domain" description="Lipoyl-binding" evidence="13">
    <location>
        <begin position="3"/>
        <end position="77"/>
    </location>
</feature>
<organism evidence="14 15">
    <name type="scientific">Collimonas arenae</name>
    <dbReference type="NCBI Taxonomy" id="279058"/>
    <lineage>
        <taxon>Bacteria</taxon>
        <taxon>Pseudomonadati</taxon>
        <taxon>Pseudomonadota</taxon>
        <taxon>Betaproteobacteria</taxon>
        <taxon>Burkholderiales</taxon>
        <taxon>Oxalobacteraceae</taxon>
        <taxon>Collimonas</taxon>
    </lineage>
</organism>
<dbReference type="KEGG" id="care:LT85_4069"/>
<reference evidence="15" key="1">
    <citation type="journal article" date="2014" name="Soil Biol. Biochem.">
        <title>Structure and function of bacterial communities in ageing soils: Insights from the Mendocino ecological staircase.</title>
        <authorList>
            <person name="Uroz S."/>
            <person name="Tech J.J."/>
            <person name="Sawaya N.A."/>
            <person name="Frey-Klett P."/>
            <person name="Leveau J.H.J."/>
        </authorList>
    </citation>
    <scope>NUCLEOTIDE SEQUENCE [LARGE SCALE GENOMIC DNA]</scope>
    <source>
        <strain evidence="15">Cal35</strain>
    </source>
</reference>
<comment type="miscellaneous">
    <text evidence="12">The active site is a redox-active disulfide bond.</text>
</comment>
<dbReference type="STRING" id="279058.LT85_4069"/>
<keyword evidence="9" id="KW-1015">Disulfide bond</keyword>
<comment type="catalytic activity">
    <reaction evidence="11 12">
        <text>N(6)-[(R)-dihydrolipoyl]-L-lysyl-[protein] + NAD(+) = N(6)-[(R)-lipoyl]-L-lysyl-[protein] + NADH + H(+)</text>
        <dbReference type="Rhea" id="RHEA:15045"/>
        <dbReference type="Rhea" id="RHEA-COMP:10474"/>
        <dbReference type="Rhea" id="RHEA-COMP:10475"/>
        <dbReference type="ChEBI" id="CHEBI:15378"/>
        <dbReference type="ChEBI" id="CHEBI:57540"/>
        <dbReference type="ChEBI" id="CHEBI:57945"/>
        <dbReference type="ChEBI" id="CHEBI:83099"/>
        <dbReference type="ChEBI" id="CHEBI:83100"/>
        <dbReference type="EC" id="1.8.1.4"/>
    </reaction>
</comment>
<dbReference type="SUPFAM" id="SSF55424">
    <property type="entry name" value="FAD/NAD-linked reductases, dimerisation (C-terminal) domain"/>
    <property type="match status" value="1"/>
</dbReference>
<proteinExistence type="inferred from homology"/>
<evidence type="ECO:0000256" key="8">
    <source>
        <dbReference type="ARBA" id="ARBA00023027"/>
    </source>
</evidence>
<dbReference type="PROSITE" id="PS00076">
    <property type="entry name" value="PYRIDINE_REDOX_1"/>
    <property type="match status" value="1"/>
</dbReference>
<dbReference type="InterPro" id="IPR000089">
    <property type="entry name" value="Biotin_lipoyl"/>
</dbReference>
<evidence type="ECO:0000259" key="13">
    <source>
        <dbReference type="PROSITE" id="PS50968"/>
    </source>
</evidence>
<dbReference type="Gene3D" id="3.30.390.30">
    <property type="match status" value="1"/>
</dbReference>
<comment type="cofactor">
    <cofactor evidence="1">
        <name>(R)-lipoate</name>
        <dbReference type="ChEBI" id="CHEBI:83088"/>
    </cofactor>
</comment>